<keyword evidence="1" id="KW-0732">Signal</keyword>
<feature type="domain" description="Alkyl hydroperoxide reductase subunit C/ Thiol specific antioxidant" evidence="2">
    <location>
        <begin position="223"/>
        <end position="334"/>
    </location>
</feature>
<dbReference type="CDD" id="cd02966">
    <property type="entry name" value="TlpA_like_family"/>
    <property type="match status" value="1"/>
</dbReference>
<evidence type="ECO:0000313" key="4">
    <source>
        <dbReference type="EMBL" id="AIF26833.1"/>
    </source>
</evidence>
<reference evidence="4" key="1">
    <citation type="submission" date="2013-08" db="EMBL/GenBank/DDBJ databases">
        <title>Comparison of modified E. coli strains.</title>
        <authorList>
            <person name="Juergensen J."/>
            <person name="Bonge A."/>
            <person name="Streit W.R."/>
        </authorList>
    </citation>
    <scope>NUCLEOTIDE SEQUENCE</scope>
</reference>
<name>A0A0H3UA63_9BACT</name>
<proteinExistence type="predicted"/>
<feature type="signal peptide" evidence="1">
    <location>
        <begin position="1"/>
        <end position="21"/>
    </location>
</feature>
<evidence type="ECO:0000259" key="2">
    <source>
        <dbReference type="Pfam" id="PF00578"/>
    </source>
</evidence>
<sequence>MKKLFLLIVGAALLSACSQKFQVKGTLTGGDPEATVYLEHVGITNIDVVDSARLAKDGSFRFKAERPEYPDLYRLRVGNRSILLAVDSTETIGVTADLSNVLDAQFENSPESEAILALRRSLRDNSLADHKAFAIKQMLVDPGSIVAYYAAMQFKGSEPVFSLTDKEDLKYLRAVATSWQVWKPECDRTKVLCRQVLDQMKDNRIQENNAAMAAFIAENENTFLDVNLPDENGDSIALSSLRGKVILLDFCSTEIEGYKDYLFSMRDRYNKYHAKGLEVYQVYPDQNRLLWEDQVRELPWTTVRTQNGLVDPVYSLYNVQTIPTIYLINRKGEVMGRYIGFANLNEGIEALL</sequence>
<dbReference type="EMBL" id="KF540248">
    <property type="protein sequence ID" value="AIF26833.1"/>
    <property type="molecule type" value="Genomic_DNA"/>
</dbReference>
<dbReference type="InterPro" id="IPR000866">
    <property type="entry name" value="AhpC/TSA"/>
</dbReference>
<dbReference type="InterPro" id="IPR025380">
    <property type="entry name" value="DUF4369"/>
</dbReference>
<dbReference type="PROSITE" id="PS51257">
    <property type="entry name" value="PROKAR_LIPOPROTEIN"/>
    <property type="match status" value="1"/>
</dbReference>
<evidence type="ECO:0000259" key="3">
    <source>
        <dbReference type="Pfam" id="PF14289"/>
    </source>
</evidence>
<dbReference type="InterPro" id="IPR036249">
    <property type="entry name" value="Thioredoxin-like_sf"/>
</dbReference>
<accession>A0A0H3UA63</accession>
<dbReference type="Gene3D" id="3.40.30.10">
    <property type="entry name" value="Glutaredoxin"/>
    <property type="match status" value="1"/>
</dbReference>
<evidence type="ECO:0000256" key="1">
    <source>
        <dbReference type="SAM" id="SignalP"/>
    </source>
</evidence>
<protein>
    <recommendedName>
        <fullName evidence="5">Thioredoxin domain-containing protein</fullName>
    </recommendedName>
</protein>
<dbReference type="SUPFAM" id="SSF52833">
    <property type="entry name" value="Thioredoxin-like"/>
    <property type="match status" value="1"/>
</dbReference>
<dbReference type="AlphaFoldDB" id="A0A0H3UA63"/>
<evidence type="ECO:0008006" key="5">
    <source>
        <dbReference type="Google" id="ProtNLM"/>
    </source>
</evidence>
<feature type="chain" id="PRO_5005202767" description="Thioredoxin domain-containing protein" evidence="1">
    <location>
        <begin position="22"/>
        <end position="352"/>
    </location>
</feature>
<dbReference type="Pfam" id="PF14289">
    <property type="entry name" value="DUF4369"/>
    <property type="match status" value="1"/>
</dbReference>
<feature type="domain" description="DUF4369" evidence="3">
    <location>
        <begin position="21"/>
        <end position="113"/>
    </location>
</feature>
<organism evidence="4">
    <name type="scientific">uncultured bacterium fosmid pJB102C1</name>
    <dbReference type="NCBI Taxonomy" id="1478050"/>
    <lineage>
        <taxon>Bacteria</taxon>
        <taxon>environmental samples</taxon>
    </lineage>
</organism>
<dbReference type="Pfam" id="PF00578">
    <property type="entry name" value="AhpC-TSA"/>
    <property type="match status" value="1"/>
</dbReference>